<comment type="caution">
    <text evidence="2">The sequence shown here is derived from an EMBL/GenBank/DDBJ whole genome shotgun (WGS) entry which is preliminary data.</text>
</comment>
<evidence type="ECO:0000313" key="3">
    <source>
        <dbReference type="Proteomes" id="UP000301309"/>
    </source>
</evidence>
<dbReference type="Proteomes" id="UP000301309">
    <property type="component" value="Unassembled WGS sequence"/>
</dbReference>
<organism evidence="2 3">
    <name type="scientific">Streptomyces violaceusniger</name>
    <dbReference type="NCBI Taxonomy" id="68280"/>
    <lineage>
        <taxon>Bacteria</taxon>
        <taxon>Bacillati</taxon>
        <taxon>Actinomycetota</taxon>
        <taxon>Actinomycetes</taxon>
        <taxon>Kitasatosporales</taxon>
        <taxon>Streptomycetaceae</taxon>
        <taxon>Streptomyces</taxon>
        <taxon>Streptomyces violaceusniger group</taxon>
    </lineage>
</organism>
<evidence type="ECO:0000313" key="2">
    <source>
        <dbReference type="EMBL" id="GDY51638.1"/>
    </source>
</evidence>
<name>A0A4D4KZ73_STRVO</name>
<keyword evidence="3" id="KW-1185">Reference proteome</keyword>
<feature type="region of interest" description="Disordered" evidence="1">
    <location>
        <begin position="52"/>
        <end position="76"/>
    </location>
</feature>
<dbReference type="AlphaFoldDB" id="A0A4D4KZ73"/>
<protein>
    <submittedName>
        <fullName evidence="2">Uncharacterized protein</fullName>
    </submittedName>
</protein>
<dbReference type="EMBL" id="BJHW01000001">
    <property type="protein sequence ID" value="GDY51638.1"/>
    <property type="molecule type" value="Genomic_DNA"/>
</dbReference>
<accession>A0A4D4KZ73</accession>
<sequence length="76" mass="8118">MLPAVGDDHIGEHHGRLLAATDVAHLLGPEQGPQPVMPVLPNWLAESSASRAHIRPAGSGRTRTWSETDFCRPSSA</sequence>
<proteinExistence type="predicted"/>
<gene>
    <name evidence="2" type="ORF">SVIO_022610</name>
</gene>
<evidence type="ECO:0000256" key="1">
    <source>
        <dbReference type="SAM" id="MobiDB-lite"/>
    </source>
</evidence>
<reference evidence="2 3" key="1">
    <citation type="journal article" date="2020" name="Int. J. Syst. Evol. Microbiol.">
        <title>Reclassification of Streptomyces castelarensis and Streptomyces sporoclivatus as later heterotypic synonyms of Streptomyces antimycoticus.</title>
        <authorList>
            <person name="Komaki H."/>
            <person name="Tamura T."/>
        </authorList>
    </citation>
    <scope>NUCLEOTIDE SEQUENCE [LARGE SCALE GENOMIC DNA]</scope>
    <source>
        <strain evidence="2 3">NBRC 13459</strain>
    </source>
</reference>